<name>A0A545U9K0_9GAMM</name>
<comment type="caution">
    <text evidence="3">The sequence shown here is derived from an EMBL/GenBank/DDBJ whole genome shotgun (WGS) entry which is preliminary data.</text>
</comment>
<dbReference type="Pfam" id="PF19780">
    <property type="entry name" value="DUF6265"/>
    <property type="match status" value="1"/>
</dbReference>
<gene>
    <name evidence="3" type="ORF">FKG94_00960</name>
</gene>
<dbReference type="InterPro" id="IPR046232">
    <property type="entry name" value="DUF6265"/>
</dbReference>
<evidence type="ECO:0000256" key="1">
    <source>
        <dbReference type="SAM" id="SignalP"/>
    </source>
</evidence>
<evidence type="ECO:0000313" key="4">
    <source>
        <dbReference type="Proteomes" id="UP000319732"/>
    </source>
</evidence>
<feature type="signal peptide" evidence="1">
    <location>
        <begin position="1"/>
        <end position="19"/>
    </location>
</feature>
<accession>A0A545U9K0</accession>
<organism evidence="3 4">
    <name type="scientific">Exilibacterium tricleocarpae</name>
    <dbReference type="NCBI Taxonomy" id="2591008"/>
    <lineage>
        <taxon>Bacteria</taxon>
        <taxon>Pseudomonadati</taxon>
        <taxon>Pseudomonadota</taxon>
        <taxon>Gammaproteobacteria</taxon>
        <taxon>Cellvibrionales</taxon>
        <taxon>Cellvibrionaceae</taxon>
        <taxon>Exilibacterium</taxon>
    </lineage>
</organism>
<feature type="chain" id="PRO_5022116066" description="DUF6265 domain-containing protein" evidence="1">
    <location>
        <begin position="20"/>
        <end position="165"/>
    </location>
</feature>
<keyword evidence="4" id="KW-1185">Reference proteome</keyword>
<protein>
    <recommendedName>
        <fullName evidence="2">DUF6265 domain-containing protein</fullName>
    </recommendedName>
</protein>
<reference evidence="3 4" key="1">
    <citation type="submission" date="2019-06" db="EMBL/GenBank/DDBJ databases">
        <title>Whole genome sequence for Cellvibrionaceae sp. R142.</title>
        <authorList>
            <person name="Wang G."/>
        </authorList>
    </citation>
    <scope>NUCLEOTIDE SEQUENCE [LARGE SCALE GENOMIC DNA]</scope>
    <source>
        <strain evidence="3 4">R142</strain>
    </source>
</reference>
<evidence type="ECO:0000259" key="2">
    <source>
        <dbReference type="Pfam" id="PF19780"/>
    </source>
</evidence>
<dbReference type="EMBL" id="VHSG01000002">
    <property type="protein sequence ID" value="TQV86154.1"/>
    <property type="molecule type" value="Genomic_DNA"/>
</dbReference>
<feature type="domain" description="DUF6265" evidence="2">
    <location>
        <begin position="26"/>
        <end position="133"/>
    </location>
</feature>
<dbReference type="RefSeq" id="WP_142902306.1">
    <property type="nucleotide sequence ID" value="NZ_ML660087.1"/>
</dbReference>
<dbReference type="OrthoDB" id="5382295at2"/>
<proteinExistence type="predicted"/>
<sequence>MARCALWGICIILMSSASATELEKLSFLSGCWQGNMGESGSIRETFTRPRGDTILGNSQIVIDNKNRFVEFIRIYKDQSGVNYRPYPDGKEAANFKMVKLGDKEVVFENMENDYPKIISYRYQSDGMLNARIEGANKEKVQNFYMAPVDCGAETHLKALRSKKLK</sequence>
<keyword evidence="1" id="KW-0732">Signal</keyword>
<dbReference type="AlphaFoldDB" id="A0A545U9K0"/>
<evidence type="ECO:0000313" key="3">
    <source>
        <dbReference type="EMBL" id="TQV86154.1"/>
    </source>
</evidence>
<dbReference type="Proteomes" id="UP000319732">
    <property type="component" value="Unassembled WGS sequence"/>
</dbReference>